<evidence type="ECO:0000313" key="1">
    <source>
        <dbReference type="EMBL" id="CAD9556277.1"/>
    </source>
</evidence>
<name>A0A7S2JUR8_9EUKA</name>
<gene>
    <name evidence="1" type="ORF">CBRE1094_LOCUS47378</name>
</gene>
<dbReference type="EMBL" id="HBGU01086765">
    <property type="protein sequence ID" value="CAD9556277.1"/>
    <property type="molecule type" value="Transcribed_RNA"/>
</dbReference>
<sequence length="181" mass="19825">MAKGCGSGLKVRVCHFSVQNVDVFVLEVIRLYAPAEISIFAYLEPFEGPGRRSYLHLGCASRDPDVWGADACSFRLRPRAVYAEQSVSFAEGCDAAHPGSPFSRSCPAKDLVLALLTELTATFIGLTMFFDNDYTSASCDGETPFDGAAWVAFDTDLEEVEHDGFVGLREEITIMWFGDAM</sequence>
<protein>
    <submittedName>
        <fullName evidence="1">Uncharacterized protein</fullName>
    </submittedName>
</protein>
<dbReference type="AlphaFoldDB" id="A0A7S2JUR8"/>
<proteinExistence type="predicted"/>
<organism evidence="1">
    <name type="scientific">Haptolina brevifila</name>
    <dbReference type="NCBI Taxonomy" id="156173"/>
    <lineage>
        <taxon>Eukaryota</taxon>
        <taxon>Haptista</taxon>
        <taxon>Haptophyta</taxon>
        <taxon>Prymnesiophyceae</taxon>
        <taxon>Prymnesiales</taxon>
        <taxon>Prymnesiaceae</taxon>
        <taxon>Haptolina</taxon>
    </lineage>
</organism>
<reference evidence="1" key="1">
    <citation type="submission" date="2021-01" db="EMBL/GenBank/DDBJ databases">
        <authorList>
            <person name="Corre E."/>
            <person name="Pelletier E."/>
            <person name="Niang G."/>
            <person name="Scheremetjew M."/>
            <person name="Finn R."/>
            <person name="Kale V."/>
            <person name="Holt S."/>
            <person name="Cochrane G."/>
            <person name="Meng A."/>
            <person name="Brown T."/>
            <person name="Cohen L."/>
        </authorList>
    </citation>
    <scope>NUCLEOTIDE SEQUENCE</scope>
    <source>
        <strain evidence="1">UTEX LB 985</strain>
    </source>
</reference>
<accession>A0A7S2JUR8</accession>